<protein>
    <submittedName>
        <fullName evidence="1">Alkaline phosphatase</fullName>
    </submittedName>
</protein>
<comment type="caution">
    <text evidence="1">The sequence shown here is derived from an EMBL/GenBank/DDBJ whole genome shotgun (WGS) entry which is preliminary data.</text>
</comment>
<sequence length="841" mass="93408">MPKTIKQFIQDNVLRVRLKKSNALVVYDPDCRYRELCLELADERLVVVDATESSIESREQAMLALQSIAKTDQPCDSLLVYVPVKRPVTDEERQQDPFAVYGVLGAEFPNSDGDEYLSLCLKAKPDFATEIRRVFTENPNPSFAVIDAVGGGKNWPTLRAALGVESARDILIALLAPNKQKEALKGQTGWVSEAKTLFINTLGLRLKTQSINYSAIADELWRFVLFSEFVLDLPGTLPLSLADVPHAAQEAKPLIDDLCDFLRDSQLNRSLYIERAEAIEKELDIPAVCKDVDDFGQRDTFPIEERTFFIQAADALRRDDIDKVRRIIKQHMGSVWVSRGESQVQWQLLRAAVQLVEACDDAERQLPEHTKSQNALIDFYATHLRETDRLQREFEQAERSLLDKQDGLDDVIAHARSVYRKLTDKSQNVFIHHLENSGWPPAGRLSNSDVFDKLVSPNLQESGRRVALLLVDALRYELGMELQKLLASEGQVDIQPAFAQLPSTTPVGMASLLPGAGNAMQIVNREGKAAVVFDGQHLAQVTQRMDVLKKRFGDRFTEMQLDEFVRGKKVIAEGVELFVLRNNSIDHQMEFSADMGLRLVSDVLNLIRAAIHKLGQLGFKDAYIVADHGFYLNTTTDAGDVCAAPPGNWINVHERCLLGDGTADSANYVISAPQLGIRGDFNQLAGPRAMVSYRSGEVYFHGGASLQETVVPVIVVHLQGVTAQVTRPVKLNLSYKRGASKVTTRLPVIEVKAPPADLLSMDSTFAILIEAHDAQNNVIGEAKTGPKVNPTTHTLSIKPGDTIPVTLRLDLEFEGKFTVKASDPVTMTTYGILKLETNYVV</sequence>
<dbReference type="Pfam" id="PF08665">
    <property type="entry name" value="PglZ"/>
    <property type="match status" value="1"/>
</dbReference>
<reference evidence="1 2" key="1">
    <citation type="journal article" date="2020" name="ISME J.">
        <title>Parallel Reductive Genome Evolution in Desulfovibrio Ectosymbionts Independently Acquired by Trichonympha Protists in the Termite Gut.</title>
        <authorList>
            <person name="Takeuchi M."/>
            <person name="Kuwahara H."/>
            <person name="Murakami T."/>
            <person name="Takahashi K."/>
            <person name="Kajitani R."/>
            <person name="Toyoda A."/>
            <person name="Itoh T."/>
            <person name="Ohkuma M."/>
            <person name="Hongoh Y."/>
        </authorList>
    </citation>
    <scope>NUCLEOTIDE SEQUENCE [LARGE SCALE GENOMIC DNA]</scope>
    <source>
        <strain evidence="1">ZnDsv-02</strain>
    </source>
</reference>
<evidence type="ECO:0000313" key="2">
    <source>
        <dbReference type="Proteomes" id="UP000505077"/>
    </source>
</evidence>
<name>A0A6L2R585_9BACT</name>
<dbReference type="Proteomes" id="UP000505077">
    <property type="component" value="Unassembled WGS sequence"/>
</dbReference>
<gene>
    <name evidence="1" type="ORF">ZNDK_0527</name>
</gene>
<evidence type="ECO:0000313" key="1">
    <source>
        <dbReference type="EMBL" id="GFH62756.1"/>
    </source>
</evidence>
<organism evidence="1 2">
    <name type="scientific">Candidatus Desulfovibrio kirbyi</name>
    <dbReference type="NCBI Taxonomy" id="2696086"/>
    <lineage>
        <taxon>Bacteria</taxon>
        <taxon>Pseudomonadati</taxon>
        <taxon>Thermodesulfobacteriota</taxon>
        <taxon>Desulfovibrionia</taxon>
        <taxon>Desulfovibrionales</taxon>
        <taxon>Desulfovibrionaceae</taxon>
        <taxon>Desulfovibrio</taxon>
    </lineage>
</organism>
<proteinExistence type="predicted"/>
<dbReference type="AlphaFoldDB" id="A0A6L2R585"/>
<accession>A0A6L2R585</accession>
<dbReference type="EMBL" id="BLLL01000004">
    <property type="protein sequence ID" value="GFH62756.1"/>
    <property type="molecule type" value="Genomic_DNA"/>
</dbReference>